<keyword evidence="2" id="KW-1185">Reference proteome</keyword>
<name>A0A6M1S6A6_9HYPH</name>
<comment type="caution">
    <text evidence="1">The sequence shown here is derived from an EMBL/GenBank/DDBJ whole genome shotgun (WGS) entry which is preliminary data.</text>
</comment>
<reference evidence="1 2" key="1">
    <citation type="submission" date="2020-02" db="EMBL/GenBank/DDBJ databases">
        <title>Genome sequence of the type strain CCBAU10050 of Rhizobium daejeonense.</title>
        <authorList>
            <person name="Gao J."/>
            <person name="Sun J."/>
        </authorList>
    </citation>
    <scope>NUCLEOTIDE SEQUENCE [LARGE SCALE GENOMIC DNA]</scope>
    <source>
        <strain evidence="1 2">CCBAU10050</strain>
    </source>
</reference>
<protein>
    <submittedName>
        <fullName evidence="1">Uncharacterized protein</fullName>
    </submittedName>
</protein>
<dbReference type="RefSeq" id="WP_163906369.1">
    <property type="nucleotide sequence ID" value="NZ_CP048428.1"/>
</dbReference>
<evidence type="ECO:0000313" key="1">
    <source>
        <dbReference type="EMBL" id="NGO66575.1"/>
    </source>
</evidence>
<proteinExistence type="predicted"/>
<gene>
    <name evidence="1" type="ORF">G6N76_23185</name>
</gene>
<dbReference type="Proteomes" id="UP000477849">
    <property type="component" value="Unassembled WGS sequence"/>
</dbReference>
<accession>A0A6M1S6A6</accession>
<dbReference type="EMBL" id="JAAKZH010000012">
    <property type="protein sequence ID" value="NGO66575.1"/>
    <property type="molecule type" value="Genomic_DNA"/>
</dbReference>
<organism evidence="1 2">
    <name type="scientific">Rhizobium daejeonense</name>
    <dbReference type="NCBI Taxonomy" id="240521"/>
    <lineage>
        <taxon>Bacteria</taxon>
        <taxon>Pseudomonadati</taxon>
        <taxon>Pseudomonadota</taxon>
        <taxon>Alphaproteobacteria</taxon>
        <taxon>Hyphomicrobiales</taxon>
        <taxon>Rhizobiaceae</taxon>
        <taxon>Rhizobium/Agrobacterium group</taxon>
        <taxon>Rhizobium</taxon>
    </lineage>
</organism>
<sequence length="107" mass="12004">MSASPSFTFFTYSLVFPREEPRWRDDGCRDTFFATMENVRKAVAAVRDEVSHERDQDVPSMHIERIETVPLTMDAVLALLNEGVGAIVKRYDVIETVEGAGAHGENT</sequence>
<dbReference type="AlphaFoldDB" id="A0A6M1S6A6"/>
<evidence type="ECO:0000313" key="2">
    <source>
        <dbReference type="Proteomes" id="UP000477849"/>
    </source>
</evidence>